<dbReference type="EMBL" id="MKKU01000310">
    <property type="protein sequence ID" value="RNF15915.1"/>
    <property type="molecule type" value="Genomic_DNA"/>
</dbReference>
<proteinExistence type="predicted"/>
<dbReference type="RefSeq" id="XP_029227641.1">
    <property type="nucleotide sequence ID" value="XM_029372251.1"/>
</dbReference>
<evidence type="ECO:0008006" key="4">
    <source>
        <dbReference type="Google" id="ProtNLM"/>
    </source>
</evidence>
<evidence type="ECO:0000313" key="3">
    <source>
        <dbReference type="Proteomes" id="UP000284403"/>
    </source>
</evidence>
<dbReference type="GeneID" id="40318962"/>
<dbReference type="AlphaFoldDB" id="A0A422PDW4"/>
<accession>A0A422PDW4</accession>
<keyword evidence="1" id="KW-0472">Membrane</keyword>
<protein>
    <recommendedName>
        <fullName evidence="4">Transmembrane protein</fullName>
    </recommendedName>
</protein>
<feature type="transmembrane region" description="Helical" evidence="1">
    <location>
        <begin position="128"/>
        <end position="146"/>
    </location>
</feature>
<gene>
    <name evidence="2" type="ORF">Tco025E_05351</name>
</gene>
<organism evidence="2 3">
    <name type="scientific">Trypanosoma conorhini</name>
    <dbReference type="NCBI Taxonomy" id="83891"/>
    <lineage>
        <taxon>Eukaryota</taxon>
        <taxon>Discoba</taxon>
        <taxon>Euglenozoa</taxon>
        <taxon>Kinetoplastea</taxon>
        <taxon>Metakinetoplastina</taxon>
        <taxon>Trypanosomatida</taxon>
        <taxon>Trypanosomatidae</taxon>
        <taxon>Trypanosoma</taxon>
    </lineage>
</organism>
<evidence type="ECO:0000313" key="2">
    <source>
        <dbReference type="EMBL" id="RNF15915.1"/>
    </source>
</evidence>
<name>A0A422PDW4_9TRYP</name>
<evidence type="ECO:0000256" key="1">
    <source>
        <dbReference type="SAM" id="Phobius"/>
    </source>
</evidence>
<comment type="caution">
    <text evidence="2">The sequence shown here is derived from an EMBL/GenBank/DDBJ whole genome shotgun (WGS) entry which is preliminary data.</text>
</comment>
<keyword evidence="3" id="KW-1185">Reference proteome</keyword>
<dbReference type="Proteomes" id="UP000284403">
    <property type="component" value="Unassembled WGS sequence"/>
</dbReference>
<reference evidence="2 3" key="1">
    <citation type="journal article" date="2018" name="BMC Genomics">
        <title>Genomic comparison of Trypanosoma conorhini and Trypanosoma rangeli to Trypanosoma cruzi strains of high and low virulence.</title>
        <authorList>
            <person name="Bradwell K.R."/>
            <person name="Koparde V.N."/>
            <person name="Matveyev A.V."/>
            <person name="Serrano M.G."/>
            <person name="Alves J.M."/>
            <person name="Parikh H."/>
            <person name="Huang B."/>
            <person name="Lee V."/>
            <person name="Espinosa-Alvarez O."/>
            <person name="Ortiz P.A."/>
            <person name="Costa-Martins A.G."/>
            <person name="Teixeira M.M."/>
            <person name="Buck G.A."/>
        </authorList>
    </citation>
    <scope>NUCLEOTIDE SEQUENCE [LARGE SCALE GENOMIC DNA]</scope>
    <source>
        <strain evidence="2 3">025E</strain>
    </source>
</reference>
<feature type="transmembrane region" description="Helical" evidence="1">
    <location>
        <begin position="45"/>
        <end position="66"/>
    </location>
</feature>
<keyword evidence="1" id="KW-1133">Transmembrane helix</keyword>
<sequence length="170" mass="18852">MGTDGCGNSCVGRRLVTLRQLRLGGSGPFPEAQAAADANSKLGGVFYPLTSMRLSCVAGVLALPFLRYRRTTRVLAAVAHFALRHKRWRKQQPRQQGKQTATWRPTFPLLLIASSGDRGVRLREHRSLLGAFLFFASLPNCSFFPVDMDLFFCTPSYLPLCPASISHARR</sequence>
<keyword evidence="1" id="KW-0812">Transmembrane</keyword>